<dbReference type="Pfam" id="PF04230">
    <property type="entry name" value="PS_pyruv_trans"/>
    <property type="match status" value="1"/>
</dbReference>
<organism evidence="2 3">
    <name type="scientific">Halomonas urmiana</name>
    <dbReference type="NCBI Taxonomy" id="490901"/>
    <lineage>
        <taxon>Bacteria</taxon>
        <taxon>Pseudomonadati</taxon>
        <taxon>Pseudomonadota</taxon>
        <taxon>Gammaproteobacteria</taxon>
        <taxon>Oceanospirillales</taxon>
        <taxon>Halomonadaceae</taxon>
        <taxon>Halomonas</taxon>
    </lineage>
</organism>
<name>A0A5R8MCK5_9GAMM</name>
<evidence type="ECO:0000259" key="1">
    <source>
        <dbReference type="Pfam" id="PF04230"/>
    </source>
</evidence>
<dbReference type="RefSeq" id="WP_138182592.1">
    <property type="nucleotide sequence ID" value="NZ_VBUI01000030.1"/>
</dbReference>
<sequence>MMLRTYYWYHRIVSKRKRNVRRLIFRDDHKYFVTGNAGDILVKDIVKHKYGLTPLNVDDDGNRLLLIGSISHRVKDGDVLCGIGTQGKADDLPKRDNVTILGVRGPISYEELLCKGYDMSRVRFLLDPGLLVRFMYLDNSIRPEPGNVAFIPHYKERARYKSYTKHVRLIDIDDHPSSVCRKILQAEHVFSSSLHGIIFAHALGRPATLVAPQEESLIKYKDYYASVGLDFPSSLRDFNDLDMSRLRDSPHDISYQEDDFLFPDIEFLTQKGVVE</sequence>
<proteinExistence type="predicted"/>
<dbReference type="AlphaFoldDB" id="A0A5R8MCK5"/>
<protein>
    <submittedName>
        <fullName evidence="2">Polysaccharide pyruvyl transferase family protein</fullName>
    </submittedName>
</protein>
<keyword evidence="2" id="KW-0808">Transferase</keyword>
<feature type="domain" description="Polysaccharide pyruvyl transferase" evidence="1">
    <location>
        <begin position="98"/>
        <end position="212"/>
    </location>
</feature>
<reference evidence="2 3" key="1">
    <citation type="journal article" date="2007" name="Int. J. Syst. Evol. Microbiol.">
        <title>Halomonas saccharevitans sp. nov., Halomonas arcis sp. nov. and Halomonas subterranea sp. nov., halophilic bacteria isolated from hypersaline environments of China.</title>
        <authorList>
            <person name="Xu X.W."/>
            <person name="Wu Y.H."/>
            <person name="Zhou Z."/>
            <person name="Wang C.S."/>
            <person name="Zhou Y.G."/>
            <person name="Zhang H.B."/>
            <person name="Wang Y."/>
            <person name="Wu M."/>
        </authorList>
    </citation>
    <scope>NUCLEOTIDE SEQUENCE [LARGE SCALE GENOMIC DNA]</scope>
    <source>
        <strain evidence="2 3">TBZ3</strain>
    </source>
</reference>
<gene>
    <name evidence="2" type="ORF">FEI13_16410</name>
</gene>
<dbReference type="InterPro" id="IPR007345">
    <property type="entry name" value="Polysacch_pyruvyl_Trfase"/>
</dbReference>
<evidence type="ECO:0000313" key="2">
    <source>
        <dbReference type="EMBL" id="TLF47256.1"/>
    </source>
</evidence>
<accession>A0A5R8MCK5</accession>
<dbReference type="Proteomes" id="UP000306973">
    <property type="component" value="Unassembled WGS sequence"/>
</dbReference>
<dbReference type="EMBL" id="VBUI01000030">
    <property type="protein sequence ID" value="TLF47256.1"/>
    <property type="molecule type" value="Genomic_DNA"/>
</dbReference>
<evidence type="ECO:0000313" key="3">
    <source>
        <dbReference type="Proteomes" id="UP000306973"/>
    </source>
</evidence>
<keyword evidence="3" id="KW-1185">Reference proteome</keyword>
<dbReference type="GO" id="GO:0016740">
    <property type="term" value="F:transferase activity"/>
    <property type="evidence" value="ECO:0007669"/>
    <property type="project" value="UniProtKB-KW"/>
</dbReference>
<dbReference type="OrthoDB" id="9803627at2"/>
<comment type="caution">
    <text evidence="2">The sequence shown here is derived from an EMBL/GenBank/DDBJ whole genome shotgun (WGS) entry which is preliminary data.</text>
</comment>